<gene>
    <name evidence="2" type="ORF">MPSI1_003994</name>
</gene>
<feature type="compositionally biased region" description="Basic and acidic residues" evidence="1">
    <location>
        <begin position="214"/>
        <end position="224"/>
    </location>
</feature>
<reference evidence="2" key="1">
    <citation type="submission" date="2023-02" db="EMBL/GenBank/DDBJ databases">
        <title>Mating type loci evolution in Malassezia.</title>
        <authorList>
            <person name="Coelho M.A."/>
        </authorList>
    </citation>
    <scope>NUCLEOTIDE SEQUENCE</scope>
    <source>
        <strain evidence="2">CBS 14136</strain>
    </source>
</reference>
<feature type="region of interest" description="Disordered" evidence="1">
    <location>
        <begin position="113"/>
        <end position="159"/>
    </location>
</feature>
<sequence>MRLQGMHSEDWSVPLSLVLNPEYRVSPPIRRPYDMHPLPESIEAYCVYPFSLEERILSGKQFPLSQNIAAKCERHKGFMEQRKQGKIQQEKDRMLRMAPGWIPDQVLEPMQVRHSDVDSEMRSSSPTTARLTETTPNQSRANLSIQSSHTQSSKPIDSDLSALGSPIYSVDAEAPVSHSGATPLVNPTAHVKKSIQRSPSFASGPSHNGVGRSESIREADDEPAKLPIDQLTRGLSEL</sequence>
<feature type="compositionally biased region" description="Polar residues" evidence="1">
    <location>
        <begin position="122"/>
        <end position="155"/>
    </location>
</feature>
<organism evidence="2 3">
    <name type="scientific">Malassezia psittaci</name>
    <dbReference type="NCBI Taxonomy" id="1821823"/>
    <lineage>
        <taxon>Eukaryota</taxon>
        <taxon>Fungi</taxon>
        <taxon>Dikarya</taxon>
        <taxon>Basidiomycota</taxon>
        <taxon>Ustilaginomycotina</taxon>
        <taxon>Malasseziomycetes</taxon>
        <taxon>Malasseziales</taxon>
        <taxon>Malasseziaceae</taxon>
        <taxon>Malassezia</taxon>
    </lineage>
</organism>
<name>A0AAF0JFQ3_9BASI</name>
<dbReference type="EMBL" id="CP118382">
    <property type="protein sequence ID" value="WFD45312.1"/>
    <property type="molecule type" value="Genomic_DNA"/>
</dbReference>
<dbReference type="AlphaFoldDB" id="A0AAF0JFQ3"/>
<feature type="region of interest" description="Disordered" evidence="1">
    <location>
        <begin position="190"/>
        <end position="238"/>
    </location>
</feature>
<accession>A0AAF0JFQ3</accession>
<proteinExistence type="predicted"/>
<protein>
    <submittedName>
        <fullName evidence="2">Uncharacterized protein</fullName>
    </submittedName>
</protein>
<evidence type="ECO:0000313" key="2">
    <source>
        <dbReference type="EMBL" id="WFD45312.1"/>
    </source>
</evidence>
<feature type="compositionally biased region" description="Polar residues" evidence="1">
    <location>
        <begin position="196"/>
        <end position="206"/>
    </location>
</feature>
<evidence type="ECO:0000313" key="3">
    <source>
        <dbReference type="Proteomes" id="UP001214628"/>
    </source>
</evidence>
<evidence type="ECO:0000256" key="1">
    <source>
        <dbReference type="SAM" id="MobiDB-lite"/>
    </source>
</evidence>
<dbReference type="Proteomes" id="UP001214628">
    <property type="component" value="Chromosome 8"/>
</dbReference>
<keyword evidence="3" id="KW-1185">Reference proteome</keyword>